<sequence>MRCTGQCVYVCVSVCVCLRTLTPRLTRVYNSSKLLSNFFRFPPFFSLHIISLRTKTRFAPRNLVGFVPGGSSCKDNRVEDILPTFKGGKIVVTLKAISLFLN</sequence>
<dbReference type="KEGG" id="tbg:TbgDal_III1780"/>
<gene>
    <name evidence="1" type="ORF">TbgDal_III1780</name>
</gene>
<name>C9ZK75_TRYB9</name>
<protein>
    <submittedName>
        <fullName evidence="1">Uncharacterized protein</fullName>
    </submittedName>
</protein>
<proteinExistence type="predicted"/>
<evidence type="ECO:0000313" key="2">
    <source>
        <dbReference type="Proteomes" id="UP000002316"/>
    </source>
</evidence>
<evidence type="ECO:0000313" key="1">
    <source>
        <dbReference type="EMBL" id="CBH09839.1"/>
    </source>
</evidence>
<organism evidence="1 2">
    <name type="scientific">Trypanosoma brucei gambiense (strain MHOM/CI/86/DAL972)</name>
    <dbReference type="NCBI Taxonomy" id="679716"/>
    <lineage>
        <taxon>Eukaryota</taxon>
        <taxon>Discoba</taxon>
        <taxon>Euglenozoa</taxon>
        <taxon>Kinetoplastea</taxon>
        <taxon>Metakinetoplastina</taxon>
        <taxon>Trypanosomatida</taxon>
        <taxon>Trypanosomatidae</taxon>
        <taxon>Trypanosoma</taxon>
    </lineage>
</organism>
<accession>C9ZK75</accession>
<dbReference type="RefSeq" id="XP_011772132.1">
    <property type="nucleotide sequence ID" value="XM_011773830.1"/>
</dbReference>
<dbReference type="Proteomes" id="UP000002316">
    <property type="component" value="Chromosome 3"/>
</dbReference>
<dbReference type="GeneID" id="23858949"/>
<reference evidence="2" key="1">
    <citation type="journal article" date="2010" name="PLoS Negl. Trop. Dis.">
        <title>The genome sequence of Trypanosoma brucei gambiense, causative agent of chronic human african trypanosomiasis.</title>
        <authorList>
            <person name="Jackson A.P."/>
            <person name="Sanders M."/>
            <person name="Berry A."/>
            <person name="McQuillan J."/>
            <person name="Aslett M.A."/>
            <person name="Quail M.A."/>
            <person name="Chukualim B."/>
            <person name="Capewell P."/>
            <person name="MacLeod A."/>
            <person name="Melville S.E."/>
            <person name="Gibson W."/>
            <person name="Barry J.D."/>
            <person name="Berriman M."/>
            <person name="Hertz-Fowler C."/>
        </authorList>
    </citation>
    <scope>NUCLEOTIDE SEQUENCE [LARGE SCALE GENOMIC DNA]</scope>
    <source>
        <strain evidence="2">MHOM/CI/86/DAL972</strain>
    </source>
</reference>
<dbReference type="AlphaFoldDB" id="C9ZK75"/>
<dbReference type="EMBL" id="FN554966">
    <property type="protein sequence ID" value="CBH09839.1"/>
    <property type="molecule type" value="Genomic_DNA"/>
</dbReference>